<dbReference type="Proteomes" id="UP000298663">
    <property type="component" value="Unassembled WGS sequence"/>
</dbReference>
<dbReference type="Pfam" id="PF10318">
    <property type="entry name" value="7TM_GPCR_Srh"/>
    <property type="match status" value="1"/>
</dbReference>
<organism evidence="2 3">
    <name type="scientific">Steinernema carpocapsae</name>
    <name type="common">Entomopathogenic nematode</name>
    <dbReference type="NCBI Taxonomy" id="34508"/>
    <lineage>
        <taxon>Eukaryota</taxon>
        <taxon>Metazoa</taxon>
        <taxon>Ecdysozoa</taxon>
        <taxon>Nematoda</taxon>
        <taxon>Chromadorea</taxon>
        <taxon>Rhabditida</taxon>
        <taxon>Tylenchina</taxon>
        <taxon>Panagrolaimomorpha</taxon>
        <taxon>Strongyloidoidea</taxon>
        <taxon>Steinernematidae</taxon>
        <taxon>Steinernema</taxon>
    </lineage>
</organism>
<evidence type="ECO:0000313" key="2">
    <source>
        <dbReference type="EMBL" id="TKR73295.1"/>
    </source>
</evidence>
<comment type="caution">
    <text evidence="2">The sequence shown here is derived from an EMBL/GenBank/DDBJ whole genome shotgun (WGS) entry which is preliminary data.</text>
</comment>
<keyword evidence="1" id="KW-0812">Transmembrane</keyword>
<dbReference type="Gene3D" id="1.20.1070.10">
    <property type="entry name" value="Rhodopsin 7-helix transmembrane proteins"/>
    <property type="match status" value="1"/>
</dbReference>
<feature type="transmembrane region" description="Helical" evidence="1">
    <location>
        <begin position="141"/>
        <end position="166"/>
    </location>
</feature>
<feature type="transmembrane region" description="Helical" evidence="1">
    <location>
        <begin position="86"/>
        <end position="108"/>
    </location>
</feature>
<proteinExistence type="predicted"/>
<dbReference type="InterPro" id="IPR019422">
    <property type="entry name" value="7TM_GPCR_serpentine_rcpt_Srh"/>
</dbReference>
<accession>A0A4V6A0Y4</accession>
<reference evidence="2 3" key="2">
    <citation type="journal article" date="2019" name="G3 (Bethesda)">
        <title>Hybrid Assembly of the Genome of the Entomopathogenic Nematode Steinernema carpocapsae Identifies the X-Chromosome.</title>
        <authorList>
            <person name="Serra L."/>
            <person name="Macchietto M."/>
            <person name="Macias-Munoz A."/>
            <person name="McGill C.J."/>
            <person name="Rodriguez I.M."/>
            <person name="Rodriguez B."/>
            <person name="Murad R."/>
            <person name="Mortazavi A."/>
        </authorList>
    </citation>
    <scope>NUCLEOTIDE SEQUENCE [LARGE SCALE GENOMIC DNA]</scope>
    <source>
        <strain evidence="2 3">ALL</strain>
    </source>
</reference>
<dbReference type="SUPFAM" id="SSF81321">
    <property type="entry name" value="Family A G protein-coupled receptor-like"/>
    <property type="match status" value="1"/>
</dbReference>
<sequence length="280" mass="31817">MIWNFIANILYCFGNIIPALPAECLKFVDMSGGLAFLDPEFGGHLFTKLLFLMVIQCGVAIVLSFQFRYLVICHSQWIKTVHPTWGYIYCIAVHLTFSVFQMCIFHVFEVSREDYPNPEEINGKERLSCYHPYGARKILCIVGLFGMFVVLTITCLVLIYLSFLHLKRNEKSLQTKTVNMQKKVLSNLVKLAVVPVLMGALPILIGSYAVFYPHSNGSNEIFCVCMLVMLNHGAVYGIVTFCVFPEYKEVVKRFLIQLLSKICYCVVNGTPTTVYVIMVK</sequence>
<gene>
    <name evidence="2" type="ORF">L596_020621</name>
</gene>
<keyword evidence="1" id="KW-0472">Membrane</keyword>
<dbReference type="EMBL" id="AZBU02000006">
    <property type="protein sequence ID" value="TKR73295.1"/>
    <property type="molecule type" value="Genomic_DNA"/>
</dbReference>
<keyword evidence="3" id="KW-1185">Reference proteome</keyword>
<protein>
    <recommendedName>
        <fullName evidence="4">G-protein coupled receptors family 1 profile domain-containing protein</fullName>
    </recommendedName>
</protein>
<feature type="transmembrane region" description="Helical" evidence="1">
    <location>
        <begin position="45"/>
        <end position="65"/>
    </location>
</feature>
<evidence type="ECO:0008006" key="4">
    <source>
        <dbReference type="Google" id="ProtNLM"/>
    </source>
</evidence>
<dbReference type="AlphaFoldDB" id="A0A4V6A0Y4"/>
<evidence type="ECO:0000256" key="1">
    <source>
        <dbReference type="SAM" id="Phobius"/>
    </source>
</evidence>
<name>A0A4V6A0Y4_STECR</name>
<reference evidence="2 3" key="1">
    <citation type="journal article" date="2015" name="Genome Biol.">
        <title>Comparative genomics of Steinernema reveals deeply conserved gene regulatory networks.</title>
        <authorList>
            <person name="Dillman A.R."/>
            <person name="Macchietto M."/>
            <person name="Porter C.F."/>
            <person name="Rogers A."/>
            <person name="Williams B."/>
            <person name="Antoshechkin I."/>
            <person name="Lee M.M."/>
            <person name="Goodwin Z."/>
            <person name="Lu X."/>
            <person name="Lewis E.E."/>
            <person name="Goodrich-Blair H."/>
            <person name="Stock S.P."/>
            <person name="Adams B.J."/>
            <person name="Sternberg P.W."/>
            <person name="Mortazavi A."/>
        </authorList>
    </citation>
    <scope>NUCLEOTIDE SEQUENCE [LARGE SCALE GENOMIC DNA]</scope>
    <source>
        <strain evidence="2 3">ALL</strain>
    </source>
</reference>
<feature type="transmembrane region" description="Helical" evidence="1">
    <location>
        <begin position="221"/>
        <end position="244"/>
    </location>
</feature>
<evidence type="ECO:0000313" key="3">
    <source>
        <dbReference type="Proteomes" id="UP000298663"/>
    </source>
</evidence>
<feature type="transmembrane region" description="Helical" evidence="1">
    <location>
        <begin position="187"/>
        <end position="209"/>
    </location>
</feature>
<keyword evidence="1" id="KW-1133">Transmembrane helix</keyword>